<dbReference type="EMBL" id="CM000207">
    <property type="protein sequence ID" value="EAN76912.1"/>
    <property type="molecule type" value="Genomic_DNA"/>
</dbReference>
<protein>
    <submittedName>
        <fullName evidence="2">Uncharacterized protein</fullName>
    </submittedName>
</protein>
<reference evidence="2 3" key="1">
    <citation type="journal article" date="2005" name="Science">
        <title>Comparative genomics of trypanosomatid parasitic protozoa.</title>
        <authorList>
            <person name="El-Sayed N.M."/>
            <person name="Myler P.J."/>
            <person name="Blandin G."/>
            <person name="Berriman M."/>
            <person name="Crabtree J."/>
            <person name="Aggarwal G."/>
            <person name="Caler E."/>
            <person name="Renauld H."/>
            <person name="Worthey E.A."/>
            <person name="Hertz-Fowler C."/>
            <person name="Ghedin E."/>
            <person name="Peacock C."/>
            <person name="Bartholomeu D.C."/>
            <person name="Haas B.J."/>
            <person name="Tran A.N."/>
            <person name="Wortman J.R."/>
            <person name="Alsmark U.C."/>
            <person name="Angiuoli S."/>
            <person name="Anupama A."/>
            <person name="Badger J."/>
            <person name="Bringaud F."/>
            <person name="Cadag E."/>
            <person name="Carlton J.M."/>
            <person name="Cerqueira G.C."/>
            <person name="Creasy T."/>
            <person name="Delcher A.L."/>
            <person name="Djikeng A."/>
            <person name="Embley T.M."/>
            <person name="Hauser C."/>
            <person name="Ivens A.C."/>
            <person name="Kummerfeld S.K."/>
            <person name="Pereira-Leal J.B."/>
            <person name="Nilsson D."/>
            <person name="Peterson J."/>
            <person name="Salzberg S.L."/>
            <person name="Shallom J."/>
            <person name="Silva J.C."/>
            <person name="Sundaram J."/>
            <person name="Westenberger S."/>
            <person name="White O."/>
            <person name="Melville S.E."/>
            <person name="Donelson J.E."/>
            <person name="Andersson B."/>
            <person name="Stuart K.D."/>
            <person name="Hall N."/>
        </authorList>
    </citation>
    <scope>NUCLEOTIDE SEQUENCE [LARGE SCALE GENOMIC DNA]</scope>
    <source>
        <strain evidence="2 3">927/4 GUTat10.1</strain>
    </source>
</reference>
<keyword evidence="1" id="KW-0472">Membrane</keyword>
<keyword evidence="3" id="KW-1185">Reference proteome</keyword>
<dbReference type="PaxDb" id="5691-EAN76912"/>
<keyword evidence="1" id="KW-1133">Transmembrane helix</keyword>
<organism evidence="2 3">
    <name type="scientific">Trypanosoma brucei brucei (strain 927/4 GUTat10.1)</name>
    <dbReference type="NCBI Taxonomy" id="185431"/>
    <lineage>
        <taxon>Eukaryota</taxon>
        <taxon>Discoba</taxon>
        <taxon>Euglenozoa</taxon>
        <taxon>Kinetoplastea</taxon>
        <taxon>Metakinetoplastina</taxon>
        <taxon>Trypanosomatida</taxon>
        <taxon>Trypanosomatidae</taxon>
        <taxon>Trypanosoma</taxon>
    </lineage>
</organism>
<keyword evidence="1" id="KW-0812">Transmembrane</keyword>
<dbReference type="AlphaFoldDB" id="Q38E58"/>
<gene>
    <name evidence="2" type="ORF">Tb09.211.0980</name>
</gene>
<name>Q38E58_TRYB2</name>
<feature type="transmembrane region" description="Helical" evidence="1">
    <location>
        <begin position="33"/>
        <end position="55"/>
    </location>
</feature>
<reference evidence="2 3" key="2">
    <citation type="journal article" date="2005" name="Science">
        <title>The genome of the African trypanosome Trypanosoma brucei.</title>
        <authorList>
            <person name="Berriman M."/>
            <person name="Ghedin E."/>
            <person name="Hertz-Fowler C."/>
            <person name="Blandin G."/>
            <person name="Renauld H."/>
            <person name="Bartholomeu D.C."/>
            <person name="Lennard N.J."/>
            <person name="Caler E."/>
            <person name="Hamlin N.E."/>
            <person name="Haas B."/>
            <person name="Bohme U."/>
            <person name="Hannick L."/>
            <person name="Aslett M.A."/>
            <person name="Shallom J."/>
            <person name="Marcello L."/>
            <person name="Hou L."/>
            <person name="Wickstead B."/>
            <person name="Alsmark U.C."/>
            <person name="Arrowsmith C."/>
            <person name="Atkin R.J."/>
            <person name="Barron A.J."/>
            <person name="Bringaud F."/>
            <person name="Brooks K."/>
            <person name="Carrington M."/>
            <person name="Cherevach I."/>
            <person name="Chillingworth T.J."/>
            <person name="Churcher C."/>
            <person name="Clark L.N."/>
            <person name="Corton C.H."/>
            <person name="Cronin A."/>
            <person name="Davies R.M."/>
            <person name="Doggett J."/>
            <person name="Djikeng A."/>
            <person name="Feldblyum T."/>
            <person name="Field M.C."/>
            <person name="Fraser A."/>
            <person name="Goodhead I."/>
            <person name="Hance Z."/>
            <person name="Harper D."/>
            <person name="Harris B.R."/>
            <person name="Hauser H."/>
            <person name="Hostetler J."/>
            <person name="Ivens A."/>
            <person name="Jagels K."/>
            <person name="Johnson D."/>
            <person name="Johnson J."/>
            <person name="Jones K."/>
            <person name="Kerhornou A.X."/>
            <person name="Koo H."/>
            <person name="Larke N."/>
            <person name="Landfear S."/>
            <person name="Larkin C."/>
            <person name="Leech V."/>
            <person name="Line A."/>
            <person name="Lord A."/>
            <person name="Macleod A."/>
            <person name="Mooney P.J."/>
            <person name="Moule S."/>
            <person name="Martin D.M."/>
            <person name="Morgan G.W."/>
            <person name="Mungall K."/>
            <person name="Norbertczak H."/>
            <person name="Ormond D."/>
            <person name="Pai G."/>
            <person name="Peacock C.S."/>
            <person name="Peterson J."/>
            <person name="Quail M.A."/>
            <person name="Rabbinowitsch E."/>
            <person name="Rajandream M.A."/>
            <person name="Reitter C."/>
            <person name="Salzberg S.L."/>
            <person name="Sanders M."/>
            <person name="Schobel S."/>
            <person name="Sharp S."/>
            <person name="Simmonds M."/>
            <person name="Simpson A.J."/>
            <person name="Tallon L."/>
            <person name="Turner C.M."/>
            <person name="Tait A."/>
            <person name="Tivey A.R."/>
            <person name="Van Aken S."/>
            <person name="Walker D."/>
            <person name="Wanless D."/>
            <person name="Wang S."/>
            <person name="White B."/>
            <person name="White O."/>
            <person name="Whitehead S."/>
            <person name="Woodward J."/>
            <person name="Wortman J."/>
            <person name="Adams M.D."/>
            <person name="Embley T.M."/>
            <person name="Gull K."/>
            <person name="Ullu E."/>
            <person name="Barry J.D."/>
            <person name="Fairlamb A.H."/>
            <person name="Opperdoes F."/>
            <person name="Barrell B.G."/>
            <person name="Donelson J.E."/>
            <person name="Hall N."/>
            <person name="Fraser C.M."/>
            <person name="Melville S.E."/>
            <person name="El-Sayed N.M."/>
        </authorList>
    </citation>
    <scope>NUCLEOTIDE SEQUENCE [LARGE SCALE GENOMIC DNA]</scope>
    <source>
        <strain evidence="2 3">927/4 GUTat10.1</strain>
    </source>
</reference>
<evidence type="ECO:0000313" key="3">
    <source>
        <dbReference type="Proteomes" id="UP000008524"/>
    </source>
</evidence>
<evidence type="ECO:0000313" key="2">
    <source>
        <dbReference type="EMBL" id="EAN76912.1"/>
    </source>
</evidence>
<sequence>MYLGGGRIPLCTAPACKENQCGAMPFHFSLYIIYIYILLPLPLLLLSLLLLLFFFRFRFLIYSLIRLFIS</sequence>
<dbReference type="GeneID" id="3660631"/>
<dbReference type="Proteomes" id="UP000008524">
    <property type="component" value="Chromosome 9"/>
</dbReference>
<dbReference type="RefSeq" id="XP_827242.1">
    <property type="nucleotide sequence ID" value="XM_822149.1"/>
</dbReference>
<accession>Q38E58</accession>
<proteinExistence type="predicted"/>
<dbReference type="InParanoid" id="Q38E58"/>
<evidence type="ECO:0000256" key="1">
    <source>
        <dbReference type="SAM" id="Phobius"/>
    </source>
</evidence>
<dbReference type="KEGG" id="tbr:Tb09.211.0980"/>